<gene>
    <name evidence="1" type="ORF">MD483_08710</name>
</gene>
<evidence type="ECO:0000313" key="1">
    <source>
        <dbReference type="EMBL" id="MCW8333904.1"/>
    </source>
</evidence>
<dbReference type="PANTHER" id="PTHR35271">
    <property type="entry name" value="ABC TRANSPORTER, SUBSTRATE-BINDING LIPOPROTEIN-RELATED"/>
    <property type="match status" value="1"/>
</dbReference>
<dbReference type="Gene3D" id="3.40.50.2300">
    <property type="match status" value="2"/>
</dbReference>
<dbReference type="Pfam" id="PF04392">
    <property type="entry name" value="ABC_sub_bind"/>
    <property type="match status" value="1"/>
</dbReference>
<comment type="caution">
    <text evidence="1">The sequence shown here is derived from an EMBL/GenBank/DDBJ whole genome shotgun (WGS) entry which is preliminary data.</text>
</comment>
<dbReference type="CDD" id="cd06325">
    <property type="entry name" value="PBP1_ABC_unchar_transporter"/>
    <property type="match status" value="1"/>
</dbReference>
<dbReference type="EMBL" id="JAKRRX010000038">
    <property type="protein sequence ID" value="MCW8333904.1"/>
    <property type="molecule type" value="Genomic_DNA"/>
</dbReference>
<proteinExistence type="predicted"/>
<feature type="non-terminal residue" evidence="1">
    <location>
        <position position="295"/>
    </location>
</feature>
<dbReference type="Proteomes" id="UP001155586">
    <property type="component" value="Unassembled WGS sequence"/>
</dbReference>
<accession>A0A9X3CDN9</accession>
<name>A0A9X3CDN9_9VIBR</name>
<dbReference type="AlphaFoldDB" id="A0A9X3CDN9"/>
<organism evidence="1 2">
    <name type="scientific">Vibrio paucivorans</name>
    <dbReference type="NCBI Taxonomy" id="2829489"/>
    <lineage>
        <taxon>Bacteria</taxon>
        <taxon>Pseudomonadati</taxon>
        <taxon>Pseudomonadota</taxon>
        <taxon>Gammaproteobacteria</taxon>
        <taxon>Vibrionales</taxon>
        <taxon>Vibrionaceae</taxon>
        <taxon>Vibrio</taxon>
    </lineage>
</organism>
<sequence>MTLFKGKGARIRFLVRHLIGYTTTLISLLLFSSITFAVEKPYKIGLALWTGYPDNLQGFKDGLAEKGIDPASDVEFVQGAISSNKDTQKQSAESMKAQRIDLVYSLTTPGTVIVKETFPEDMPIVFSIVTYPADSGLIESFEYSGNNLVGTSNYVPLRHYISLITELVPNTKKVAIFHRKGEPNSKIQTTNLIRLLKRKKIEVLDIEATNIDDLVAQATQHANTVDLFITTTDTLLQNGGEEALVDVSLEYKVPILSSNKSGIQKGSTFGPVADLYELGKLSGYRAADILQNDIE</sequence>
<protein>
    <submittedName>
        <fullName evidence="1">ABC transporter substrate-binding protein</fullName>
    </submittedName>
</protein>
<dbReference type="PANTHER" id="PTHR35271:SF1">
    <property type="entry name" value="ABC TRANSPORTER, SUBSTRATE-BINDING LIPOPROTEIN"/>
    <property type="match status" value="1"/>
</dbReference>
<dbReference type="InterPro" id="IPR007487">
    <property type="entry name" value="ABC_transpt-TYRBP-like"/>
</dbReference>
<dbReference type="RefSeq" id="WP_265687355.1">
    <property type="nucleotide sequence ID" value="NZ_JAKRRX010000038.1"/>
</dbReference>
<evidence type="ECO:0000313" key="2">
    <source>
        <dbReference type="Proteomes" id="UP001155586"/>
    </source>
</evidence>
<reference evidence="1" key="1">
    <citation type="submission" date="2022-02" db="EMBL/GenBank/DDBJ databases">
        <title>Vibrio sp. nov., a new bacterium isolated from Bohai sea, China.</title>
        <authorList>
            <person name="Yuan Y."/>
        </authorList>
    </citation>
    <scope>NUCLEOTIDE SEQUENCE</scope>
    <source>
        <strain evidence="1">DBSS07</strain>
    </source>
</reference>
<keyword evidence="2" id="KW-1185">Reference proteome</keyword>